<feature type="chain" id="PRO_5017992784" description="Fe/B12 periplasmic-binding domain-containing protein" evidence="1">
    <location>
        <begin position="29"/>
        <end position="379"/>
    </location>
</feature>
<evidence type="ECO:0008006" key="4">
    <source>
        <dbReference type="Google" id="ProtNLM"/>
    </source>
</evidence>
<feature type="signal peptide" evidence="1">
    <location>
        <begin position="1"/>
        <end position="28"/>
    </location>
</feature>
<reference evidence="3" key="1">
    <citation type="journal article" date="2019" name="Nat. Commun.">
        <title>The genome of broomcorn millet.</title>
        <authorList>
            <person name="Zou C."/>
            <person name="Miki D."/>
            <person name="Li D."/>
            <person name="Tang Q."/>
            <person name="Xiao L."/>
            <person name="Rajput S."/>
            <person name="Deng P."/>
            <person name="Jia W."/>
            <person name="Huang R."/>
            <person name="Zhang M."/>
            <person name="Sun Y."/>
            <person name="Hu J."/>
            <person name="Fu X."/>
            <person name="Schnable P.S."/>
            <person name="Li F."/>
            <person name="Zhang H."/>
            <person name="Feng B."/>
            <person name="Zhu X."/>
            <person name="Liu R."/>
            <person name="Schnable J.C."/>
            <person name="Zhu J.-K."/>
            <person name="Zhang H."/>
        </authorList>
    </citation>
    <scope>NUCLEOTIDE SEQUENCE [LARGE SCALE GENOMIC DNA]</scope>
</reference>
<sequence>MAVACSCSRCLQVLQLWAALWTVALAAAAVPAKLKAAPAPVVAGPVSRVEDARMFQIYYGQSFKVIKNFGDGKSYLLMQNTSKMASKMKYCTGRIKSFVIPLANFSVDTTASPDLTCLQLLGVLENLKGITSNQVASQCVLQSYTSGNTQLVNRTDAQTFSQFSAQFISNIDEDKGCNFAAYVPLEEDTPLQIKRNYLCLSKAAANLSTRFKPIVAWIVYTQGMWTFVKESYALQYVTDAGAEIVDATITNKRFNSSDSEDMDNFHAILCTVDVVIDQTYALEPAEYKLSTFLENINVSQDSCFSFVSNRSIWRFDKRIGVSGTLDWYDGAISQPQLVLGDLIEVFFPTGNYTTIYFRNLAKNKVADQRNYNYTGRRGH</sequence>
<dbReference type="PANTHER" id="PTHR38360">
    <property type="entry name" value="OS03G0120000 PROTEIN"/>
    <property type="match status" value="1"/>
</dbReference>
<protein>
    <recommendedName>
        <fullName evidence="4">Fe/B12 periplasmic-binding domain-containing protein</fullName>
    </recommendedName>
</protein>
<dbReference type="OrthoDB" id="409848at2759"/>
<dbReference type="STRING" id="4540.A0A3L6SF44"/>
<evidence type="ECO:0000256" key="1">
    <source>
        <dbReference type="SAM" id="SignalP"/>
    </source>
</evidence>
<keyword evidence="3" id="KW-1185">Reference proteome</keyword>
<name>A0A3L6SF44_PANMI</name>
<dbReference type="Proteomes" id="UP000275267">
    <property type="component" value="Unassembled WGS sequence"/>
</dbReference>
<dbReference type="PANTHER" id="PTHR38360:SF1">
    <property type="entry name" value="F12P19.7"/>
    <property type="match status" value="1"/>
</dbReference>
<comment type="caution">
    <text evidence="2">The sequence shown here is derived from an EMBL/GenBank/DDBJ whole genome shotgun (WGS) entry which is preliminary data.</text>
</comment>
<dbReference type="AlphaFoldDB" id="A0A3L6SF44"/>
<proteinExistence type="predicted"/>
<keyword evidence="1" id="KW-0732">Signal</keyword>
<gene>
    <name evidence="2" type="ORF">C2845_PM02G39460</name>
</gene>
<organism evidence="2 3">
    <name type="scientific">Panicum miliaceum</name>
    <name type="common">Proso millet</name>
    <name type="synonym">Broomcorn millet</name>
    <dbReference type="NCBI Taxonomy" id="4540"/>
    <lineage>
        <taxon>Eukaryota</taxon>
        <taxon>Viridiplantae</taxon>
        <taxon>Streptophyta</taxon>
        <taxon>Embryophyta</taxon>
        <taxon>Tracheophyta</taxon>
        <taxon>Spermatophyta</taxon>
        <taxon>Magnoliopsida</taxon>
        <taxon>Liliopsida</taxon>
        <taxon>Poales</taxon>
        <taxon>Poaceae</taxon>
        <taxon>PACMAD clade</taxon>
        <taxon>Panicoideae</taxon>
        <taxon>Panicodae</taxon>
        <taxon>Paniceae</taxon>
        <taxon>Panicinae</taxon>
        <taxon>Panicum</taxon>
        <taxon>Panicum sect. Panicum</taxon>
    </lineage>
</organism>
<evidence type="ECO:0000313" key="2">
    <source>
        <dbReference type="EMBL" id="RLN19595.1"/>
    </source>
</evidence>
<dbReference type="EMBL" id="PQIB02000005">
    <property type="protein sequence ID" value="RLN19595.1"/>
    <property type="molecule type" value="Genomic_DNA"/>
</dbReference>
<evidence type="ECO:0000313" key="3">
    <source>
        <dbReference type="Proteomes" id="UP000275267"/>
    </source>
</evidence>
<accession>A0A3L6SF44</accession>